<dbReference type="SFLD" id="SFLDG01129">
    <property type="entry name" value="C1.5:_HAD__Beta-PGM__Phosphata"/>
    <property type="match status" value="1"/>
</dbReference>
<dbReference type="Pfam" id="PF00702">
    <property type="entry name" value="Hydrolase"/>
    <property type="match status" value="1"/>
</dbReference>
<sequence length="254" mass="27158">MPQAVVVPVEHLSAMIFDTDGVITDTARIHAAAWKRAFDEFLRGRARRDGGRFRPFDMRSDYPRYVDGRSRLDGVRAFLGARGITLPEEAPQDDPGAATPASLGDRKDRYFLEHVRSYGVVAFPSTVALVRGLLDRGIGTAAVSASRNCATVLRASGAAGLFDVRVDGVDAARLRLPGKPDPALFLEAAARLRVPPERAGVVEDACPGVTAARHGGFGLVVGVDRDGRAAELYRQGADVVVSDLGELTLPEVPD</sequence>
<evidence type="ECO:0000256" key="3">
    <source>
        <dbReference type="ARBA" id="ARBA00022723"/>
    </source>
</evidence>
<dbReference type="NCBIfam" id="TIGR01509">
    <property type="entry name" value="HAD-SF-IA-v3"/>
    <property type="match status" value="1"/>
</dbReference>
<protein>
    <submittedName>
        <fullName evidence="6">HAD family hydrolase</fullName>
    </submittedName>
</protein>
<dbReference type="Gene3D" id="3.40.50.1000">
    <property type="entry name" value="HAD superfamily/HAD-like"/>
    <property type="match status" value="1"/>
</dbReference>
<comment type="similarity">
    <text evidence="2">Belongs to the HAD-like hydrolase superfamily. CbbY/CbbZ/Gph/YieH family.</text>
</comment>
<evidence type="ECO:0000256" key="2">
    <source>
        <dbReference type="ARBA" id="ARBA00006171"/>
    </source>
</evidence>
<dbReference type="RefSeq" id="WP_379873735.1">
    <property type="nucleotide sequence ID" value="NZ_JBHTBH010000015.1"/>
</dbReference>
<dbReference type="InterPro" id="IPR051600">
    <property type="entry name" value="Beta-PGM-like"/>
</dbReference>
<accession>A0ABW2KPI2</accession>
<organism evidence="6 7">
    <name type="scientific">Marinactinospora rubrisoli</name>
    <dbReference type="NCBI Taxonomy" id="2715399"/>
    <lineage>
        <taxon>Bacteria</taxon>
        <taxon>Bacillati</taxon>
        <taxon>Actinomycetota</taxon>
        <taxon>Actinomycetes</taxon>
        <taxon>Streptosporangiales</taxon>
        <taxon>Nocardiopsidaceae</taxon>
        <taxon>Marinactinospora</taxon>
    </lineage>
</organism>
<dbReference type="InterPro" id="IPR006439">
    <property type="entry name" value="HAD-SF_hydro_IA"/>
</dbReference>
<dbReference type="PANTHER" id="PTHR46193">
    <property type="entry name" value="6-PHOSPHOGLUCONATE PHOSPHATASE"/>
    <property type="match status" value="1"/>
</dbReference>
<keyword evidence="6" id="KW-0378">Hydrolase</keyword>
<keyword evidence="5" id="KW-0119">Carbohydrate metabolism</keyword>
<reference evidence="7" key="1">
    <citation type="journal article" date="2019" name="Int. J. Syst. Evol. Microbiol.">
        <title>The Global Catalogue of Microorganisms (GCM) 10K type strain sequencing project: providing services to taxonomists for standard genome sequencing and annotation.</title>
        <authorList>
            <consortium name="The Broad Institute Genomics Platform"/>
            <consortium name="The Broad Institute Genome Sequencing Center for Infectious Disease"/>
            <person name="Wu L."/>
            <person name="Ma J."/>
        </authorList>
    </citation>
    <scope>NUCLEOTIDE SEQUENCE [LARGE SCALE GENOMIC DNA]</scope>
    <source>
        <strain evidence="7">CGMCC 4.7382</strain>
    </source>
</reference>
<evidence type="ECO:0000256" key="1">
    <source>
        <dbReference type="ARBA" id="ARBA00001946"/>
    </source>
</evidence>
<proteinExistence type="inferred from homology"/>
<dbReference type="GO" id="GO:0016787">
    <property type="term" value="F:hydrolase activity"/>
    <property type="evidence" value="ECO:0007669"/>
    <property type="project" value="UniProtKB-KW"/>
</dbReference>
<dbReference type="InterPro" id="IPR036412">
    <property type="entry name" value="HAD-like_sf"/>
</dbReference>
<keyword evidence="3" id="KW-0479">Metal-binding</keyword>
<comment type="cofactor">
    <cofactor evidence="1">
        <name>Mg(2+)</name>
        <dbReference type="ChEBI" id="CHEBI:18420"/>
    </cofactor>
</comment>
<keyword evidence="4" id="KW-0460">Magnesium</keyword>
<comment type="caution">
    <text evidence="6">The sequence shown here is derived from an EMBL/GenBank/DDBJ whole genome shotgun (WGS) entry which is preliminary data.</text>
</comment>
<dbReference type="PANTHER" id="PTHR46193:SF18">
    <property type="entry name" value="HEXITOL PHOSPHATASE B"/>
    <property type="match status" value="1"/>
</dbReference>
<evidence type="ECO:0000256" key="5">
    <source>
        <dbReference type="ARBA" id="ARBA00023277"/>
    </source>
</evidence>
<dbReference type="Proteomes" id="UP001596540">
    <property type="component" value="Unassembled WGS sequence"/>
</dbReference>
<evidence type="ECO:0000313" key="7">
    <source>
        <dbReference type="Proteomes" id="UP001596540"/>
    </source>
</evidence>
<evidence type="ECO:0000256" key="4">
    <source>
        <dbReference type="ARBA" id="ARBA00022842"/>
    </source>
</evidence>
<evidence type="ECO:0000313" key="6">
    <source>
        <dbReference type="EMBL" id="MFC7331097.1"/>
    </source>
</evidence>
<dbReference type="InterPro" id="IPR023198">
    <property type="entry name" value="PGP-like_dom2"/>
</dbReference>
<dbReference type="SFLD" id="SFLDS00003">
    <property type="entry name" value="Haloacid_Dehalogenase"/>
    <property type="match status" value="1"/>
</dbReference>
<dbReference type="Gene3D" id="1.10.150.240">
    <property type="entry name" value="Putative phosphatase, domain 2"/>
    <property type="match status" value="1"/>
</dbReference>
<gene>
    <name evidence="6" type="ORF">ACFQRF_25490</name>
</gene>
<keyword evidence="7" id="KW-1185">Reference proteome</keyword>
<dbReference type="EMBL" id="JBHTBH010000015">
    <property type="protein sequence ID" value="MFC7331097.1"/>
    <property type="molecule type" value="Genomic_DNA"/>
</dbReference>
<dbReference type="InterPro" id="IPR023214">
    <property type="entry name" value="HAD_sf"/>
</dbReference>
<dbReference type="SUPFAM" id="SSF56784">
    <property type="entry name" value="HAD-like"/>
    <property type="match status" value="1"/>
</dbReference>
<name>A0ABW2KPI2_9ACTN</name>